<evidence type="ECO:0000313" key="2">
    <source>
        <dbReference type="Proteomes" id="UP000054977"/>
    </source>
</evidence>
<accession>A0A158J884</accession>
<dbReference type="OrthoDB" id="1666683at2"/>
<dbReference type="RefSeq" id="WP_087670663.1">
    <property type="nucleotide sequence ID" value="NZ_FCNW02000065.1"/>
</dbReference>
<gene>
    <name evidence="1" type="ORF">AWB65_06115</name>
</gene>
<proteinExistence type="predicted"/>
<name>A0A158J884_9BURK</name>
<dbReference type="Proteomes" id="UP000054977">
    <property type="component" value="Unassembled WGS sequence"/>
</dbReference>
<evidence type="ECO:0000313" key="1">
    <source>
        <dbReference type="EMBL" id="SAL64975.1"/>
    </source>
</evidence>
<organism evidence="1 2">
    <name type="scientific">Caballeronia humi</name>
    <dbReference type="NCBI Taxonomy" id="326474"/>
    <lineage>
        <taxon>Bacteria</taxon>
        <taxon>Pseudomonadati</taxon>
        <taxon>Pseudomonadota</taxon>
        <taxon>Betaproteobacteria</taxon>
        <taxon>Burkholderiales</taxon>
        <taxon>Burkholderiaceae</taxon>
        <taxon>Caballeronia</taxon>
    </lineage>
</organism>
<comment type="caution">
    <text evidence="1">The sequence shown here is derived from an EMBL/GenBank/DDBJ whole genome shotgun (WGS) entry which is preliminary data.</text>
</comment>
<reference evidence="1" key="1">
    <citation type="submission" date="2016-01" db="EMBL/GenBank/DDBJ databases">
        <authorList>
            <person name="Peeters C."/>
        </authorList>
    </citation>
    <scope>NUCLEOTIDE SEQUENCE [LARGE SCALE GENOMIC DNA]</scope>
    <source>
        <strain evidence="1">LMG 22934</strain>
    </source>
</reference>
<keyword evidence="2" id="KW-1185">Reference proteome</keyword>
<protein>
    <submittedName>
        <fullName evidence="1">Uncharacterized protein</fullName>
    </submittedName>
</protein>
<dbReference type="EMBL" id="FCNW02000065">
    <property type="protein sequence ID" value="SAL64975.1"/>
    <property type="molecule type" value="Genomic_DNA"/>
</dbReference>
<dbReference type="AlphaFoldDB" id="A0A158J884"/>
<sequence>MPRALFDFAQASAAVKAGGVLSAILRADKDSFYIELETRESGLVELGTSNGRERRAFRDPGQALKLVRQLGVATGRFALEGWDANAPKPRAWARPDQSADMQARHECAERDAEFEADMRQALAEADDPNVEKITHEQAMALLDTKVAEIQEEAKRKGGA</sequence>